<gene>
    <name evidence="7" type="ORF">ATK78_4542</name>
</gene>
<dbReference type="Gene3D" id="3.30.565.10">
    <property type="entry name" value="Histidine kinase-like ATPase, C-terminal domain"/>
    <property type="match status" value="1"/>
</dbReference>
<dbReference type="Pfam" id="PF02518">
    <property type="entry name" value="HATPase_c"/>
    <property type="match status" value="1"/>
</dbReference>
<keyword evidence="5" id="KW-0472">Membrane</keyword>
<dbReference type="Gene3D" id="2.60.40.2380">
    <property type="match status" value="1"/>
</dbReference>
<comment type="caution">
    <text evidence="7">The sequence shown here is derived from an EMBL/GenBank/DDBJ whole genome shotgun (WGS) entry which is preliminary data.</text>
</comment>
<organism evidence="7 8">
    <name type="scientific">Pedobacter metabolipauper</name>
    <dbReference type="NCBI Taxonomy" id="425513"/>
    <lineage>
        <taxon>Bacteria</taxon>
        <taxon>Pseudomonadati</taxon>
        <taxon>Bacteroidota</taxon>
        <taxon>Sphingobacteriia</taxon>
        <taxon>Sphingobacteriales</taxon>
        <taxon>Sphingobacteriaceae</taxon>
        <taxon>Pedobacter</taxon>
    </lineage>
</organism>
<dbReference type="InterPro" id="IPR005467">
    <property type="entry name" value="His_kinase_dom"/>
</dbReference>
<proteinExistence type="predicted"/>
<evidence type="ECO:0000259" key="6">
    <source>
        <dbReference type="PROSITE" id="PS50109"/>
    </source>
</evidence>
<dbReference type="EC" id="2.7.13.3" evidence="2"/>
<dbReference type="GO" id="GO:0000155">
    <property type="term" value="F:phosphorelay sensor kinase activity"/>
    <property type="evidence" value="ECO:0007669"/>
    <property type="project" value="InterPro"/>
</dbReference>
<dbReference type="PANTHER" id="PTHR43065">
    <property type="entry name" value="SENSOR HISTIDINE KINASE"/>
    <property type="match status" value="1"/>
</dbReference>
<feature type="transmembrane region" description="Helical" evidence="5">
    <location>
        <begin position="310"/>
        <end position="329"/>
    </location>
</feature>
<dbReference type="InterPro" id="IPR036097">
    <property type="entry name" value="HisK_dim/P_sf"/>
</dbReference>
<dbReference type="InterPro" id="IPR003594">
    <property type="entry name" value="HATPase_dom"/>
</dbReference>
<evidence type="ECO:0000256" key="3">
    <source>
        <dbReference type="ARBA" id="ARBA00022553"/>
    </source>
</evidence>
<accession>A0A4R6SQL2</accession>
<dbReference type="EMBL" id="SNYC01000009">
    <property type="protein sequence ID" value="TDQ06472.1"/>
    <property type="molecule type" value="Genomic_DNA"/>
</dbReference>
<dbReference type="SUPFAM" id="SSF55874">
    <property type="entry name" value="ATPase domain of HSP90 chaperone/DNA topoisomerase II/histidine kinase"/>
    <property type="match status" value="1"/>
</dbReference>
<dbReference type="Pfam" id="PF07696">
    <property type="entry name" value="7TMR-DISMED2"/>
    <property type="match status" value="1"/>
</dbReference>
<feature type="transmembrane region" description="Helical" evidence="5">
    <location>
        <begin position="367"/>
        <end position="387"/>
    </location>
</feature>
<dbReference type="Gene3D" id="1.10.287.130">
    <property type="match status" value="1"/>
</dbReference>
<dbReference type="InterPro" id="IPR011623">
    <property type="entry name" value="7TMR_DISM_rcpt_extracell_dom1"/>
</dbReference>
<dbReference type="Pfam" id="PF07695">
    <property type="entry name" value="7TMR-DISM_7TM"/>
    <property type="match status" value="1"/>
</dbReference>
<feature type="transmembrane region" description="Helical" evidence="5">
    <location>
        <begin position="215"/>
        <end position="232"/>
    </location>
</feature>
<dbReference type="PANTHER" id="PTHR43065:SF50">
    <property type="entry name" value="HISTIDINE KINASE"/>
    <property type="match status" value="1"/>
</dbReference>
<dbReference type="InterPro" id="IPR036890">
    <property type="entry name" value="HATPase_C_sf"/>
</dbReference>
<dbReference type="Proteomes" id="UP000295620">
    <property type="component" value="Unassembled WGS sequence"/>
</dbReference>
<evidence type="ECO:0000256" key="4">
    <source>
        <dbReference type="SAM" id="Coils"/>
    </source>
</evidence>
<feature type="domain" description="Histidine kinase" evidence="6">
    <location>
        <begin position="469"/>
        <end position="717"/>
    </location>
</feature>
<feature type="transmembrane region" description="Helical" evidence="5">
    <location>
        <begin position="252"/>
        <end position="271"/>
    </location>
</feature>
<dbReference type="PROSITE" id="PS50109">
    <property type="entry name" value="HIS_KIN"/>
    <property type="match status" value="1"/>
</dbReference>
<keyword evidence="5" id="KW-0812">Transmembrane</keyword>
<keyword evidence="8" id="KW-1185">Reference proteome</keyword>
<evidence type="ECO:0000313" key="7">
    <source>
        <dbReference type="EMBL" id="TDQ06472.1"/>
    </source>
</evidence>
<evidence type="ECO:0000256" key="5">
    <source>
        <dbReference type="SAM" id="Phobius"/>
    </source>
</evidence>
<evidence type="ECO:0000256" key="1">
    <source>
        <dbReference type="ARBA" id="ARBA00000085"/>
    </source>
</evidence>
<evidence type="ECO:0000256" key="2">
    <source>
        <dbReference type="ARBA" id="ARBA00012438"/>
    </source>
</evidence>
<dbReference type="CDD" id="cd00082">
    <property type="entry name" value="HisKA"/>
    <property type="match status" value="1"/>
</dbReference>
<name>A0A4R6SQL2_9SPHI</name>
<dbReference type="AlphaFoldDB" id="A0A4R6SQL2"/>
<feature type="transmembrane region" description="Helical" evidence="5">
    <location>
        <begin position="336"/>
        <end position="355"/>
    </location>
</feature>
<keyword evidence="5" id="KW-1133">Transmembrane helix</keyword>
<feature type="transmembrane region" description="Helical" evidence="5">
    <location>
        <begin position="189"/>
        <end position="208"/>
    </location>
</feature>
<sequence>MKLNQRIIIYLSCFAALLLFQNKGYSQVITISKDISQQQNISDQISVYEDVSGKLALEKVIAKKGFEPNTSNVSNFGLTTSKIWVKIELVNPHLKKDVFLEIKNHSYDEVVFYNPDSSGNFKKKYSGQNIPLSKRDIPHQNTLFKLSPLASDTTVLYISILSSNPITLPIYLGSSNATLAAISFDNTIFSLYIGLIITMFLYNIFIYFTVRDKSYLYYVIYIFSVGFTQMSLKGYSLVYLWGDSVWLNNQGVVFSIAFVGITSVLFAKVFLHVRTFLKKVDRYLNILIVLYTIGFLISICGYPILAQQVLQIITVIASISVITTGVLIYRKKYRPALYFTVSWSCFLMGVIVFILKDVGVLPPVFFTNNAILISSGLEAVLLSFALADKINIFKKEKEESQAEALRILTENEKLVREQNVVLEIKVKERTEELENTNESLNTALTDLKEAQSQLVDAEKMAGLGQLTAGIAHEINNPINFVTSNIKPLELDINELNEVITMYEQLDLQGDIEQQLGKIESFKRRIDIEFVRDEIKSLLSGIGDGAKRTAEIIRSLKNFSRLDENDTKPVDLNEGLDSTLVLIRSTFPANLKIIKEYSTIPLVECMAGKINQVFMNLITNAIQAIRSKELQEEEEFITIRTWLEDDQVKISIKDSGTGMTEEVKQKIFEPFFTTKDVGEGTGLGLSIVFRIIENHKGNIDVITKVNQGTEFIINLPLN</sequence>
<dbReference type="InterPro" id="IPR003661">
    <property type="entry name" value="HisK_dim/P_dom"/>
</dbReference>
<dbReference type="SMART" id="SM00387">
    <property type="entry name" value="HATPase_c"/>
    <property type="match status" value="1"/>
</dbReference>
<evidence type="ECO:0000313" key="8">
    <source>
        <dbReference type="Proteomes" id="UP000295620"/>
    </source>
</evidence>
<dbReference type="InterPro" id="IPR004358">
    <property type="entry name" value="Sig_transdc_His_kin-like_C"/>
</dbReference>
<dbReference type="RefSeq" id="WP_133578327.1">
    <property type="nucleotide sequence ID" value="NZ_SNYC01000009.1"/>
</dbReference>
<dbReference type="PRINTS" id="PR00344">
    <property type="entry name" value="BCTRLSENSOR"/>
</dbReference>
<protein>
    <recommendedName>
        <fullName evidence="2">histidine kinase</fullName>
        <ecNumber evidence="2">2.7.13.3</ecNumber>
    </recommendedName>
</protein>
<feature type="coiled-coil region" evidence="4">
    <location>
        <begin position="397"/>
        <end position="460"/>
    </location>
</feature>
<reference evidence="7 8" key="1">
    <citation type="submission" date="2019-03" db="EMBL/GenBank/DDBJ databases">
        <title>Genomic Encyclopedia of Archaeal and Bacterial Type Strains, Phase II (KMG-II): from individual species to whole genera.</title>
        <authorList>
            <person name="Goeker M."/>
        </authorList>
    </citation>
    <scope>NUCLEOTIDE SEQUENCE [LARGE SCALE GENOMIC DNA]</scope>
    <source>
        <strain evidence="7 8">DSM 19035</strain>
    </source>
</reference>
<feature type="transmembrane region" description="Helical" evidence="5">
    <location>
        <begin position="283"/>
        <end position="304"/>
    </location>
</feature>
<keyword evidence="4" id="KW-0175">Coiled coil</keyword>
<dbReference type="SUPFAM" id="SSF47384">
    <property type="entry name" value="Homodimeric domain of signal transducing histidine kinase"/>
    <property type="match status" value="1"/>
</dbReference>
<keyword evidence="3" id="KW-0597">Phosphoprotein</keyword>
<comment type="catalytic activity">
    <reaction evidence="1">
        <text>ATP + protein L-histidine = ADP + protein N-phospho-L-histidine.</text>
        <dbReference type="EC" id="2.7.13.3"/>
    </reaction>
</comment>
<dbReference type="OrthoDB" id="9806995at2"/>
<dbReference type="InterPro" id="IPR011622">
    <property type="entry name" value="7TMR_DISM_rcpt_extracell_dom2"/>
</dbReference>